<sequence length="75" mass="8641">MFREASLLPRFVELLNSLPVHLRVQKAPLLTCGNFLTVFFAVPFPSFCSRSFRNHFWGMKMIVVMEMIGTIVGYT</sequence>
<protein>
    <submittedName>
        <fullName evidence="1">Uncharacterized protein</fullName>
    </submittedName>
</protein>
<reference evidence="1" key="1">
    <citation type="journal article" date="2015" name="Nature">
        <title>Complex archaea that bridge the gap between prokaryotes and eukaryotes.</title>
        <authorList>
            <person name="Spang A."/>
            <person name="Saw J.H."/>
            <person name="Jorgensen S.L."/>
            <person name="Zaremba-Niedzwiedzka K."/>
            <person name="Martijn J."/>
            <person name="Lind A.E."/>
            <person name="van Eijk R."/>
            <person name="Schleper C."/>
            <person name="Guy L."/>
            <person name="Ettema T.J."/>
        </authorList>
    </citation>
    <scope>NUCLEOTIDE SEQUENCE</scope>
</reference>
<dbReference type="EMBL" id="LAZR01034533">
    <property type="protein sequence ID" value="KKL45036.1"/>
    <property type="molecule type" value="Genomic_DNA"/>
</dbReference>
<organism evidence="1">
    <name type="scientific">marine sediment metagenome</name>
    <dbReference type="NCBI Taxonomy" id="412755"/>
    <lineage>
        <taxon>unclassified sequences</taxon>
        <taxon>metagenomes</taxon>
        <taxon>ecological metagenomes</taxon>
    </lineage>
</organism>
<accession>A0A0F9CU80</accession>
<dbReference type="AlphaFoldDB" id="A0A0F9CU80"/>
<gene>
    <name evidence="1" type="ORF">LCGC14_2359690</name>
</gene>
<evidence type="ECO:0000313" key="1">
    <source>
        <dbReference type="EMBL" id="KKL45036.1"/>
    </source>
</evidence>
<name>A0A0F9CU80_9ZZZZ</name>
<proteinExistence type="predicted"/>
<comment type="caution">
    <text evidence="1">The sequence shown here is derived from an EMBL/GenBank/DDBJ whole genome shotgun (WGS) entry which is preliminary data.</text>
</comment>